<protein>
    <submittedName>
        <fullName evidence="2">Uncharacterized protein</fullName>
    </submittedName>
</protein>
<keyword evidence="3" id="KW-1185">Reference proteome</keyword>
<dbReference type="Proteomes" id="UP000299102">
    <property type="component" value="Unassembled WGS sequence"/>
</dbReference>
<feature type="non-terminal residue" evidence="2">
    <location>
        <position position="1"/>
    </location>
</feature>
<proteinExistence type="predicted"/>
<evidence type="ECO:0000313" key="2">
    <source>
        <dbReference type="EMBL" id="GBP41515.1"/>
    </source>
</evidence>
<sequence length="70" mass="7636">ETIKVFPKAVDKSRPLIIHDFHETEMNGGDGNAADAAGNALRSLRTRRPFAARPAADVRRSHEATRPEAA</sequence>
<comment type="caution">
    <text evidence="2">The sequence shown here is derived from an EMBL/GenBank/DDBJ whole genome shotgun (WGS) entry which is preliminary data.</text>
</comment>
<accession>A0A4C1VUL3</accession>
<feature type="region of interest" description="Disordered" evidence="1">
    <location>
        <begin position="45"/>
        <end position="70"/>
    </location>
</feature>
<gene>
    <name evidence="2" type="ORF">EVAR_20320_1</name>
</gene>
<organism evidence="2 3">
    <name type="scientific">Eumeta variegata</name>
    <name type="common">Bagworm moth</name>
    <name type="synonym">Eumeta japonica</name>
    <dbReference type="NCBI Taxonomy" id="151549"/>
    <lineage>
        <taxon>Eukaryota</taxon>
        <taxon>Metazoa</taxon>
        <taxon>Ecdysozoa</taxon>
        <taxon>Arthropoda</taxon>
        <taxon>Hexapoda</taxon>
        <taxon>Insecta</taxon>
        <taxon>Pterygota</taxon>
        <taxon>Neoptera</taxon>
        <taxon>Endopterygota</taxon>
        <taxon>Lepidoptera</taxon>
        <taxon>Glossata</taxon>
        <taxon>Ditrysia</taxon>
        <taxon>Tineoidea</taxon>
        <taxon>Psychidae</taxon>
        <taxon>Oiketicinae</taxon>
        <taxon>Eumeta</taxon>
    </lineage>
</organism>
<name>A0A4C1VUL3_EUMVA</name>
<feature type="compositionally biased region" description="Basic and acidic residues" evidence="1">
    <location>
        <begin position="56"/>
        <end position="70"/>
    </location>
</feature>
<evidence type="ECO:0000313" key="3">
    <source>
        <dbReference type="Proteomes" id="UP000299102"/>
    </source>
</evidence>
<dbReference type="AlphaFoldDB" id="A0A4C1VUL3"/>
<dbReference type="EMBL" id="BGZK01000401">
    <property type="protein sequence ID" value="GBP41515.1"/>
    <property type="molecule type" value="Genomic_DNA"/>
</dbReference>
<reference evidence="2 3" key="1">
    <citation type="journal article" date="2019" name="Commun. Biol.">
        <title>The bagworm genome reveals a unique fibroin gene that provides high tensile strength.</title>
        <authorList>
            <person name="Kono N."/>
            <person name="Nakamura H."/>
            <person name="Ohtoshi R."/>
            <person name="Tomita M."/>
            <person name="Numata K."/>
            <person name="Arakawa K."/>
        </authorList>
    </citation>
    <scope>NUCLEOTIDE SEQUENCE [LARGE SCALE GENOMIC DNA]</scope>
</reference>
<evidence type="ECO:0000256" key="1">
    <source>
        <dbReference type="SAM" id="MobiDB-lite"/>
    </source>
</evidence>